<keyword evidence="3" id="KW-1185">Reference proteome</keyword>
<evidence type="ECO:0000256" key="1">
    <source>
        <dbReference type="SAM" id="MobiDB-lite"/>
    </source>
</evidence>
<accession>A0A8J7IL68</accession>
<sequence length="142" mass="15475">MQYATRSDIVNIYGAEYLEDLTPVDVADPQAAVDQALDDASAEIDGYLSARYDLPLPRQPRLLRRPCVDIAAYILANAHTRLTDTMEKRYDQAISFLTKIAAGKAGLGADEPDADLPATGSVSSGEEGLSFSARPRRFGRNR</sequence>
<dbReference type="RefSeq" id="WP_228850100.1">
    <property type="nucleotide sequence ID" value="NZ_JADCKQ010000019.1"/>
</dbReference>
<dbReference type="Pfam" id="PF07030">
    <property type="entry name" value="Phage_Mu_Gp36"/>
    <property type="match status" value="1"/>
</dbReference>
<gene>
    <name evidence="2" type="ORF">H1D41_17280</name>
</gene>
<dbReference type="AlphaFoldDB" id="A0A8J7IL68"/>
<feature type="region of interest" description="Disordered" evidence="1">
    <location>
        <begin position="108"/>
        <end position="142"/>
    </location>
</feature>
<comment type="caution">
    <text evidence="2">The sequence shown here is derived from an EMBL/GenBank/DDBJ whole genome shotgun (WGS) entry which is preliminary data.</text>
</comment>
<dbReference type="EMBL" id="JADCKQ010000019">
    <property type="protein sequence ID" value="MBI1495398.1"/>
    <property type="molecule type" value="Genomic_DNA"/>
</dbReference>
<evidence type="ECO:0000313" key="2">
    <source>
        <dbReference type="EMBL" id="MBI1495398.1"/>
    </source>
</evidence>
<organism evidence="2 3">
    <name type="scientific">Halocynthiibacter styelae</name>
    <dbReference type="NCBI Taxonomy" id="2761955"/>
    <lineage>
        <taxon>Bacteria</taxon>
        <taxon>Pseudomonadati</taxon>
        <taxon>Pseudomonadota</taxon>
        <taxon>Alphaproteobacteria</taxon>
        <taxon>Rhodobacterales</taxon>
        <taxon>Paracoccaceae</taxon>
        <taxon>Halocynthiibacter</taxon>
    </lineage>
</organism>
<reference evidence="2" key="1">
    <citation type="submission" date="2020-10" db="EMBL/GenBank/DDBJ databases">
        <title>Paenihalocynthiibacter styelae gen. nov., sp. nov., isolated from stalked sea squirt Styela clava.</title>
        <authorList>
            <person name="Kim Y.-O."/>
            <person name="Yoon J.-H."/>
        </authorList>
    </citation>
    <scope>NUCLEOTIDE SEQUENCE</scope>
    <source>
        <strain evidence="2">MYP1-1</strain>
    </source>
</reference>
<evidence type="ECO:0000313" key="3">
    <source>
        <dbReference type="Proteomes" id="UP000640583"/>
    </source>
</evidence>
<protein>
    <submittedName>
        <fullName evidence="2">DUF1320 domain-containing protein</fullName>
    </submittedName>
</protein>
<dbReference type="Proteomes" id="UP000640583">
    <property type="component" value="Unassembled WGS sequence"/>
</dbReference>
<dbReference type="InterPro" id="IPR009752">
    <property type="entry name" value="Phage_Mu_GpJ"/>
</dbReference>
<name>A0A8J7IL68_9RHOB</name>
<proteinExistence type="predicted"/>